<dbReference type="InterPro" id="IPR011051">
    <property type="entry name" value="RmlC_Cupin_sf"/>
</dbReference>
<dbReference type="InterPro" id="IPR014710">
    <property type="entry name" value="RmlC-like_jellyroll"/>
</dbReference>
<organism evidence="3 4">
    <name type="scientific">Pseudaquabacterium rugosum</name>
    <dbReference type="NCBI Taxonomy" id="2984194"/>
    <lineage>
        <taxon>Bacteria</taxon>
        <taxon>Pseudomonadati</taxon>
        <taxon>Pseudomonadota</taxon>
        <taxon>Betaproteobacteria</taxon>
        <taxon>Burkholderiales</taxon>
        <taxon>Sphaerotilaceae</taxon>
        <taxon>Pseudaquabacterium</taxon>
    </lineage>
</organism>
<dbReference type="SUPFAM" id="SSF51182">
    <property type="entry name" value="RmlC-like cupins"/>
    <property type="match status" value="1"/>
</dbReference>
<feature type="region of interest" description="Disordered" evidence="1">
    <location>
        <begin position="91"/>
        <end position="110"/>
    </location>
</feature>
<feature type="domain" description="Cupin type-2" evidence="2">
    <location>
        <begin position="33"/>
        <end position="84"/>
    </location>
</feature>
<evidence type="ECO:0000313" key="3">
    <source>
        <dbReference type="EMBL" id="MEK8027156.1"/>
    </source>
</evidence>
<evidence type="ECO:0000313" key="4">
    <source>
        <dbReference type="Proteomes" id="UP001368500"/>
    </source>
</evidence>
<reference evidence="3 4" key="1">
    <citation type="submission" date="2024-04" db="EMBL/GenBank/DDBJ databases">
        <title>Novel species of the genus Ideonella isolated from streams.</title>
        <authorList>
            <person name="Lu H."/>
        </authorList>
    </citation>
    <scope>NUCLEOTIDE SEQUENCE [LARGE SCALE GENOMIC DNA]</scope>
    <source>
        <strain evidence="3 4">BYS139W</strain>
    </source>
</reference>
<proteinExistence type="predicted"/>
<accession>A0ABU9BBJ3</accession>
<dbReference type="Proteomes" id="UP001368500">
    <property type="component" value="Unassembled WGS sequence"/>
</dbReference>
<dbReference type="Gene3D" id="2.60.120.10">
    <property type="entry name" value="Jelly Rolls"/>
    <property type="match status" value="1"/>
</dbReference>
<keyword evidence="4" id="KW-1185">Reference proteome</keyword>
<evidence type="ECO:0000256" key="1">
    <source>
        <dbReference type="SAM" id="MobiDB-lite"/>
    </source>
</evidence>
<name>A0ABU9BBJ3_9BURK</name>
<sequence>MSPDQGERFDILLQHRNLVVERIVSSAHITPQTWVQPQDEWVLLLSGQARMQVDGQTVDLVVGDSLFLPAGLPHSVLRTAEGTTWLAVHLHPTADTPGPSGDALAGQADA</sequence>
<dbReference type="EMBL" id="JBBUTF010000012">
    <property type="protein sequence ID" value="MEK8027156.1"/>
    <property type="molecule type" value="Genomic_DNA"/>
</dbReference>
<dbReference type="RefSeq" id="WP_341374930.1">
    <property type="nucleotide sequence ID" value="NZ_JBBUTF010000012.1"/>
</dbReference>
<evidence type="ECO:0000259" key="2">
    <source>
        <dbReference type="Pfam" id="PF07883"/>
    </source>
</evidence>
<gene>
    <name evidence="3" type="ORF">AACH11_14405</name>
</gene>
<dbReference type="Pfam" id="PF07883">
    <property type="entry name" value="Cupin_2"/>
    <property type="match status" value="1"/>
</dbReference>
<protein>
    <submittedName>
        <fullName evidence="3">Cupin domain-containing protein</fullName>
    </submittedName>
</protein>
<dbReference type="InterPro" id="IPR013096">
    <property type="entry name" value="Cupin_2"/>
</dbReference>
<comment type="caution">
    <text evidence="3">The sequence shown here is derived from an EMBL/GenBank/DDBJ whole genome shotgun (WGS) entry which is preliminary data.</text>
</comment>